<sequence length="172" mass="20152">MGWGRTRWGISSQKKKTGVIAPKRFVQRVKKQNEYFRSYMHQEAQKRMKIKKPPHILVIHLKRFKYVEQLGRYKKLSYRVVFPMELKLNNTVEDIDSEYSLFAVVVHVGSGPNHGHYVSLVKSHNHWLLFDDENVEMIDESMVQTFFGSSQEYSGNTDNGYILFYESLGGKS</sequence>
<dbReference type="SUPFAM" id="SSF54001">
    <property type="entry name" value="Cysteine proteinases"/>
    <property type="match status" value="1"/>
</dbReference>
<dbReference type="PROSITE" id="PS00973">
    <property type="entry name" value="USP_2"/>
    <property type="match status" value="1"/>
</dbReference>
<dbReference type="GO" id="GO:0004843">
    <property type="term" value="F:cysteine-type deubiquitinase activity"/>
    <property type="evidence" value="ECO:0007669"/>
    <property type="project" value="UniProtKB-EC"/>
</dbReference>
<dbReference type="PROSITE" id="PS50235">
    <property type="entry name" value="USP_3"/>
    <property type="match status" value="1"/>
</dbReference>
<evidence type="ECO:0000259" key="6">
    <source>
        <dbReference type="PROSITE" id="PS50235"/>
    </source>
</evidence>
<evidence type="ECO:0000256" key="4">
    <source>
        <dbReference type="ARBA" id="ARBA00022670"/>
    </source>
</evidence>
<evidence type="ECO:0000256" key="3">
    <source>
        <dbReference type="ARBA" id="ARBA00012759"/>
    </source>
</evidence>
<accession>A0A4S8JDU8</accession>
<dbReference type="GO" id="GO:0016579">
    <property type="term" value="P:protein deubiquitination"/>
    <property type="evidence" value="ECO:0007669"/>
    <property type="project" value="InterPro"/>
</dbReference>
<dbReference type="PANTHER" id="PTHR24006">
    <property type="entry name" value="UBIQUITIN CARBOXYL-TERMINAL HYDROLASE"/>
    <property type="match status" value="1"/>
</dbReference>
<dbReference type="GO" id="GO:0005634">
    <property type="term" value="C:nucleus"/>
    <property type="evidence" value="ECO:0007669"/>
    <property type="project" value="TreeGrafter"/>
</dbReference>
<dbReference type="GO" id="GO:0005829">
    <property type="term" value="C:cytosol"/>
    <property type="evidence" value="ECO:0007669"/>
    <property type="project" value="TreeGrafter"/>
</dbReference>
<evidence type="ECO:0000313" key="7">
    <source>
        <dbReference type="EMBL" id="THU60028.1"/>
    </source>
</evidence>
<evidence type="ECO:0000256" key="1">
    <source>
        <dbReference type="ARBA" id="ARBA00000707"/>
    </source>
</evidence>
<gene>
    <name evidence="7" type="ORF">C4D60_Mb07t08310</name>
</gene>
<keyword evidence="8" id="KW-1185">Reference proteome</keyword>
<keyword evidence="5" id="KW-0378">Hydrolase</keyword>
<evidence type="ECO:0000256" key="5">
    <source>
        <dbReference type="ARBA" id="ARBA00022801"/>
    </source>
</evidence>
<keyword evidence="4" id="KW-0645">Protease</keyword>
<comment type="caution">
    <text evidence="7">The sequence shown here is derived from an EMBL/GenBank/DDBJ whole genome shotgun (WGS) entry which is preliminary data.</text>
</comment>
<dbReference type="STRING" id="52838.A0A4S8JDU8"/>
<dbReference type="InterPro" id="IPR018200">
    <property type="entry name" value="USP_CS"/>
</dbReference>
<dbReference type="InterPro" id="IPR001394">
    <property type="entry name" value="Peptidase_C19_UCH"/>
</dbReference>
<protein>
    <recommendedName>
        <fullName evidence="3">ubiquitinyl hydrolase 1</fullName>
        <ecNumber evidence="3">3.4.19.12</ecNumber>
    </recommendedName>
</protein>
<dbReference type="InterPro" id="IPR050164">
    <property type="entry name" value="Peptidase_C19"/>
</dbReference>
<dbReference type="Proteomes" id="UP000317650">
    <property type="component" value="Chromosome 7"/>
</dbReference>
<evidence type="ECO:0000313" key="8">
    <source>
        <dbReference type="Proteomes" id="UP000317650"/>
    </source>
</evidence>
<comment type="similarity">
    <text evidence="2">Belongs to the peptidase C19 family.</text>
</comment>
<dbReference type="PANTHER" id="PTHR24006:SF733">
    <property type="entry name" value="RE52890P"/>
    <property type="match status" value="1"/>
</dbReference>
<dbReference type="Pfam" id="PF00443">
    <property type="entry name" value="UCH"/>
    <property type="match status" value="1"/>
</dbReference>
<dbReference type="EC" id="3.4.19.12" evidence="3"/>
<dbReference type="InterPro" id="IPR028889">
    <property type="entry name" value="USP"/>
</dbReference>
<comment type="catalytic activity">
    <reaction evidence="1">
        <text>Thiol-dependent hydrolysis of ester, thioester, amide, peptide and isopeptide bonds formed by the C-terminal Gly of ubiquitin (a 76-residue protein attached to proteins as an intracellular targeting signal).</text>
        <dbReference type="EC" id="3.4.19.12"/>
    </reaction>
</comment>
<proteinExistence type="inferred from homology"/>
<dbReference type="AlphaFoldDB" id="A0A4S8JDU8"/>
<dbReference type="InterPro" id="IPR038765">
    <property type="entry name" value="Papain-like_cys_pep_sf"/>
</dbReference>
<feature type="domain" description="USP" evidence="6">
    <location>
        <begin position="1"/>
        <end position="168"/>
    </location>
</feature>
<name>A0A4S8JDU8_MUSBA</name>
<dbReference type="Gene3D" id="3.90.70.10">
    <property type="entry name" value="Cysteine proteinases"/>
    <property type="match status" value="1"/>
</dbReference>
<organism evidence="7 8">
    <name type="scientific">Musa balbisiana</name>
    <name type="common">Banana</name>
    <dbReference type="NCBI Taxonomy" id="52838"/>
    <lineage>
        <taxon>Eukaryota</taxon>
        <taxon>Viridiplantae</taxon>
        <taxon>Streptophyta</taxon>
        <taxon>Embryophyta</taxon>
        <taxon>Tracheophyta</taxon>
        <taxon>Spermatophyta</taxon>
        <taxon>Magnoliopsida</taxon>
        <taxon>Liliopsida</taxon>
        <taxon>Zingiberales</taxon>
        <taxon>Musaceae</taxon>
        <taxon>Musa</taxon>
    </lineage>
</organism>
<reference evidence="7 8" key="1">
    <citation type="journal article" date="2019" name="Nat. Plants">
        <title>Genome sequencing of Musa balbisiana reveals subgenome evolution and function divergence in polyploid bananas.</title>
        <authorList>
            <person name="Yao X."/>
        </authorList>
    </citation>
    <scope>NUCLEOTIDE SEQUENCE [LARGE SCALE GENOMIC DNA]</scope>
    <source>
        <strain evidence="8">cv. DH-PKW</strain>
        <tissue evidence="7">Leaves</tissue>
    </source>
</reference>
<dbReference type="EMBL" id="PYDT01000005">
    <property type="protein sequence ID" value="THU60028.1"/>
    <property type="molecule type" value="Genomic_DNA"/>
</dbReference>
<evidence type="ECO:0000256" key="2">
    <source>
        <dbReference type="ARBA" id="ARBA00009085"/>
    </source>
</evidence>
<dbReference type="GO" id="GO:0006508">
    <property type="term" value="P:proteolysis"/>
    <property type="evidence" value="ECO:0007669"/>
    <property type="project" value="UniProtKB-KW"/>
</dbReference>